<protein>
    <submittedName>
        <fullName evidence="1">Uncharacterized protein</fullName>
    </submittedName>
</protein>
<keyword evidence="1" id="KW-0614">Plasmid</keyword>
<dbReference type="Proteomes" id="UP000179860">
    <property type="component" value="Plasmid pl3WSM5005"/>
</dbReference>
<reference evidence="1" key="1">
    <citation type="submission" date="2016-09" db="EMBL/GenBank/DDBJ databases">
        <title>The Complete Genome of Burkholderia sprentiae wsm5005.</title>
        <authorList>
            <person name="De Meyer S."/>
            <person name="Wang P."/>
            <person name="Terpolilli J."/>
        </authorList>
    </citation>
    <scope>NUCLEOTIDE SEQUENCE</scope>
    <source>
        <strain evidence="1">WSM5005</strain>
        <plasmid evidence="1">pl3WSM5005</plasmid>
    </source>
</reference>
<keyword evidence="2" id="KW-1185">Reference proteome</keyword>
<organism evidence="1 2">
    <name type="scientific">Paraburkholderia sprentiae WSM5005</name>
    <dbReference type="NCBI Taxonomy" id="754502"/>
    <lineage>
        <taxon>Bacteria</taxon>
        <taxon>Pseudomonadati</taxon>
        <taxon>Pseudomonadota</taxon>
        <taxon>Betaproteobacteria</taxon>
        <taxon>Burkholderiales</taxon>
        <taxon>Burkholderiaceae</taxon>
        <taxon>Paraburkholderia</taxon>
    </lineage>
</organism>
<name>A0ACA8AX39_9BURK</name>
<geneLocation type="plasmid" evidence="1 2">
    <name>pl3WSM5005</name>
</geneLocation>
<sequence length="116" mass="12745">MSLEKLVLEVVRALAQTIESINGWLAAGVGLDGANYRTLTTASKLADRIEHIAQYALEGVDDAAQRRYLRDDIEFLSAFLTEYRDAICKARPWPLPTNDGLRILLSAAESPSLTAP</sequence>
<proteinExistence type="predicted"/>
<dbReference type="EMBL" id="CP017564">
    <property type="protein sequence ID" value="APA90287.1"/>
    <property type="molecule type" value="Genomic_DNA"/>
</dbReference>
<reference evidence="1" key="2">
    <citation type="submission" date="2021-06" db="EMBL/GenBank/DDBJ databases">
        <authorList>
            <person name="Rogers T.H."/>
            <person name="Ramsay J.P."/>
            <person name="Wang P."/>
            <person name="Terpolilli J."/>
        </authorList>
    </citation>
    <scope>NUCLEOTIDE SEQUENCE</scope>
    <source>
        <strain evidence="1">WSM5005</strain>
        <plasmid evidence="1">pl3WSM5005</plasmid>
    </source>
</reference>
<evidence type="ECO:0000313" key="2">
    <source>
        <dbReference type="Proteomes" id="UP000179860"/>
    </source>
</evidence>
<accession>A0ACA8AX39</accession>
<evidence type="ECO:0000313" key="1">
    <source>
        <dbReference type="EMBL" id="APA90287.1"/>
    </source>
</evidence>
<gene>
    <name evidence="1" type="ORF">BJG93_34820</name>
</gene>